<sequence>MAQTGAQTSRMITYFNSDDFKDTATSILNRFRVPGLAVAVVHNKDTASRAFGASAFASQPPQTAAKSMTTQTLFEIGSASMSLTAAAVALLVADERYPDVRYDAEMAELLPGQFVMPGKKHMGVTVEDILSHRTGMAPNEDAHIGSCSPQRDDAQTVTLNIRNLSTAAPIRSRHMPCRLMYTAASWLVERKTRKVFADFLDHRVFAPLGMTMSSLWLSRARVKGHGDYICPGFSWDPVTGYCCFHKTDSAAAQGAGLIVTNVDDYIKYIQAVMNQEPPFTEAVCEGLLRPRSIVSHADEKLLPLRSPALCAAGWEVFYYRGCKVVAHGGRTAGSSATSFFLPTLKFGAVIFGNMEIAEVAGELLMQEFLDEVLNAPQEHRFTQDQRIQLLGRSRLHGDAFPTRAALAGVGASQPNLDQEIDGQKMLLKTYVGEYWNPGWRGIKVKVNVRTNRLLIDCSDRLRGFTLTLERFAGQTMYLAKKQYVTGETGSTMRVEFRFEHGCVRRVGVWLEPELDDYIWFERTAAQG</sequence>
<accession>A0A2T4BWW7</accession>
<dbReference type="SUPFAM" id="SSF56601">
    <property type="entry name" value="beta-lactamase/transpeptidase-like"/>
    <property type="match status" value="1"/>
</dbReference>
<dbReference type="PANTHER" id="PTHR46825:SF9">
    <property type="entry name" value="BETA-LACTAMASE-RELATED DOMAIN-CONTAINING PROTEIN"/>
    <property type="match status" value="1"/>
</dbReference>
<dbReference type="STRING" id="983965.A0A2T4BWW7"/>
<evidence type="ECO:0000259" key="2">
    <source>
        <dbReference type="Pfam" id="PF00144"/>
    </source>
</evidence>
<protein>
    <submittedName>
        <fullName evidence="3">Beta-lactamase/transpeptidase-like protein</fullName>
    </submittedName>
</protein>
<reference evidence="3 4" key="1">
    <citation type="submission" date="2016-07" db="EMBL/GenBank/DDBJ databases">
        <title>Multiple horizontal gene transfer events from other fungi enriched the ability of initially mycotrophic Trichoderma (Ascomycota) to feed on dead plant biomass.</title>
        <authorList>
            <consortium name="DOE Joint Genome Institute"/>
            <person name="Aerts A."/>
            <person name="Atanasova L."/>
            <person name="Chenthamara K."/>
            <person name="Zhang J."/>
            <person name="Grujic M."/>
            <person name="Henrissat B."/>
            <person name="Kuo A."/>
            <person name="Salamov A."/>
            <person name="Lipzen A."/>
            <person name="Labutti K."/>
            <person name="Barry K."/>
            <person name="Miao Y."/>
            <person name="Rahimi M.J."/>
            <person name="Shen Q."/>
            <person name="Grigoriev I.V."/>
            <person name="Kubicek C.P."/>
            <person name="Druzhinina I.S."/>
        </authorList>
    </citation>
    <scope>NUCLEOTIDE SEQUENCE [LARGE SCALE GENOMIC DNA]</scope>
    <source>
        <strain evidence="3 4">ATCC 18648</strain>
    </source>
</reference>
<dbReference type="Pfam" id="PF00144">
    <property type="entry name" value="Beta-lactamase"/>
    <property type="match status" value="1"/>
</dbReference>
<dbReference type="InterPro" id="IPR012338">
    <property type="entry name" value="Beta-lactam/transpept-like"/>
</dbReference>
<evidence type="ECO:0000256" key="1">
    <source>
        <dbReference type="ARBA" id="ARBA00038215"/>
    </source>
</evidence>
<feature type="domain" description="Beta-lactamase-related" evidence="2">
    <location>
        <begin position="31"/>
        <end position="353"/>
    </location>
</feature>
<dbReference type="EMBL" id="KZ679137">
    <property type="protein sequence ID" value="PTB73756.1"/>
    <property type="molecule type" value="Genomic_DNA"/>
</dbReference>
<feature type="non-terminal residue" evidence="3">
    <location>
        <position position="527"/>
    </location>
</feature>
<name>A0A2T4BWW7_TRILO</name>
<organism evidence="3 4">
    <name type="scientific">Trichoderma longibrachiatum ATCC 18648</name>
    <dbReference type="NCBI Taxonomy" id="983965"/>
    <lineage>
        <taxon>Eukaryota</taxon>
        <taxon>Fungi</taxon>
        <taxon>Dikarya</taxon>
        <taxon>Ascomycota</taxon>
        <taxon>Pezizomycotina</taxon>
        <taxon>Sordariomycetes</taxon>
        <taxon>Hypocreomycetidae</taxon>
        <taxon>Hypocreales</taxon>
        <taxon>Hypocreaceae</taxon>
        <taxon>Trichoderma</taxon>
    </lineage>
</organism>
<dbReference type="OrthoDB" id="5946976at2759"/>
<evidence type="ECO:0000313" key="3">
    <source>
        <dbReference type="EMBL" id="PTB73756.1"/>
    </source>
</evidence>
<evidence type="ECO:0000313" key="4">
    <source>
        <dbReference type="Proteomes" id="UP000240760"/>
    </source>
</evidence>
<comment type="similarity">
    <text evidence="1">Belongs to the peptidase S12 family.</text>
</comment>
<dbReference type="InterPro" id="IPR001466">
    <property type="entry name" value="Beta-lactam-related"/>
</dbReference>
<proteinExistence type="inferred from homology"/>
<dbReference type="Proteomes" id="UP000240760">
    <property type="component" value="Unassembled WGS sequence"/>
</dbReference>
<dbReference type="PANTHER" id="PTHR46825">
    <property type="entry name" value="D-ALANYL-D-ALANINE-CARBOXYPEPTIDASE/ENDOPEPTIDASE AMPH"/>
    <property type="match status" value="1"/>
</dbReference>
<keyword evidence="4" id="KW-1185">Reference proteome</keyword>
<dbReference type="InterPro" id="IPR050491">
    <property type="entry name" value="AmpC-like"/>
</dbReference>
<dbReference type="AlphaFoldDB" id="A0A2T4BWW7"/>
<dbReference type="Gene3D" id="3.40.710.10">
    <property type="entry name" value="DD-peptidase/beta-lactamase superfamily"/>
    <property type="match status" value="1"/>
</dbReference>
<gene>
    <name evidence="3" type="ORF">M440DRAFT_1360565</name>
</gene>